<reference evidence="2 3" key="1">
    <citation type="submission" date="2017-04" db="EMBL/GenBank/DDBJ databases">
        <authorList>
            <person name="Afonso C.L."/>
            <person name="Miller P.J."/>
            <person name="Scott M.A."/>
            <person name="Spackman E."/>
            <person name="Goraichik I."/>
            <person name="Dimitrov K.M."/>
            <person name="Suarez D.L."/>
            <person name="Swayne D.E."/>
        </authorList>
    </citation>
    <scope>NUCLEOTIDE SEQUENCE [LARGE SCALE GENOMIC DNA]</scope>
    <source>
        <strain evidence="2 3">USBA 355</strain>
    </source>
</reference>
<evidence type="ECO:0000313" key="2">
    <source>
        <dbReference type="EMBL" id="SMF85343.1"/>
    </source>
</evidence>
<sequence length="521" mass="57038">MVGLVDQYGRPLKIDRRALRREEATPTLAGVRSILADHPSAGLTPQRLAQILREAEAGDATRQLELAEDMEEKDLHYLGVLGTRKRAIAQLDITVEAASDAKPDQEDADLIREWLARDELEDELFDVLDGIGKGYSATEIVWDLVDGQRWLPSRLEWRDPRWFEIDRTDGRTLLLRSDSGPQPLTPFKYIVHVHKAKSGLPIRGGLARIAAWSWMFKSFASKDWAIFCETYGQPLRLGRYGPETTEADRQVLYDAVANIASDCAAIIPKGMEVEFVKAEGAATNAQLYQARCDWLDQQVSKAVLGQTTTTDAIAGGHAVSQEHREVQKDIERSDARQLAATLNRQLVRPIIDLTRGPQRAYPRIVIGRADTVDVTVMSGALEKLVPLGLKVQMSEVRDKLGFADPEKDAELLAPPAATPAPPAAEPPALATQAATPPARPAPQQQPAPERLAERLDAEAAGLLGGLVEEIRKVVEGTGDLAELQQRLLEIQPDMPLDELADIMARAMAAADLAGRAGVIDG</sequence>
<evidence type="ECO:0000313" key="3">
    <source>
        <dbReference type="Proteomes" id="UP000192917"/>
    </source>
</evidence>
<proteinExistence type="predicted"/>
<name>A0A1Y6CZJ9_9PROT</name>
<dbReference type="InterPro" id="IPR009279">
    <property type="entry name" value="Portal_Mu"/>
</dbReference>
<feature type="region of interest" description="Disordered" evidence="1">
    <location>
        <begin position="412"/>
        <end position="449"/>
    </location>
</feature>
<feature type="compositionally biased region" description="Pro residues" evidence="1">
    <location>
        <begin position="416"/>
        <end position="425"/>
    </location>
</feature>
<dbReference type="STRING" id="560819.SAMN05428998_1622"/>
<dbReference type="EMBL" id="FWZX01000062">
    <property type="protein sequence ID" value="SMF85343.1"/>
    <property type="molecule type" value="Genomic_DNA"/>
</dbReference>
<dbReference type="Pfam" id="PF06074">
    <property type="entry name" value="Portal_Mu"/>
    <property type="match status" value="1"/>
</dbReference>
<feature type="compositionally biased region" description="Low complexity" evidence="1">
    <location>
        <begin position="426"/>
        <end position="436"/>
    </location>
</feature>
<organism evidence="2 3">
    <name type="scientific">Tistlia consotensis USBA 355</name>
    <dbReference type="NCBI Taxonomy" id="560819"/>
    <lineage>
        <taxon>Bacteria</taxon>
        <taxon>Pseudomonadati</taxon>
        <taxon>Pseudomonadota</taxon>
        <taxon>Alphaproteobacteria</taxon>
        <taxon>Rhodospirillales</taxon>
        <taxon>Rhodovibrionaceae</taxon>
        <taxon>Tistlia</taxon>
    </lineage>
</organism>
<accession>A0A1Y6CZJ9</accession>
<keyword evidence="3" id="KW-1185">Reference proteome</keyword>
<dbReference type="Proteomes" id="UP000192917">
    <property type="component" value="Unassembled WGS sequence"/>
</dbReference>
<gene>
    <name evidence="2" type="ORF">SAMN05428998_1622</name>
</gene>
<dbReference type="RefSeq" id="WP_085127463.1">
    <property type="nucleotide sequence ID" value="NZ_FWZX01000062.1"/>
</dbReference>
<dbReference type="AlphaFoldDB" id="A0A1Y6CZJ9"/>
<protein>
    <submittedName>
        <fullName evidence="2">Mu-like prophage protein gp29</fullName>
    </submittedName>
</protein>
<evidence type="ECO:0000256" key="1">
    <source>
        <dbReference type="SAM" id="MobiDB-lite"/>
    </source>
</evidence>